<feature type="region of interest" description="Disordered" evidence="1">
    <location>
        <begin position="38"/>
        <end position="154"/>
    </location>
</feature>
<evidence type="ECO:0008006" key="4">
    <source>
        <dbReference type="Google" id="ProtNLM"/>
    </source>
</evidence>
<dbReference type="GO" id="GO:0005507">
    <property type="term" value="F:copper ion binding"/>
    <property type="evidence" value="ECO:0007669"/>
    <property type="project" value="TreeGrafter"/>
</dbReference>
<evidence type="ECO:0000313" key="2">
    <source>
        <dbReference type="EMBL" id="OCK77192.1"/>
    </source>
</evidence>
<dbReference type="OrthoDB" id="5600085at2759"/>
<dbReference type="GO" id="GO:0000978">
    <property type="term" value="F:RNA polymerase II cis-regulatory region sequence-specific DNA binding"/>
    <property type="evidence" value="ECO:0007669"/>
    <property type="project" value="TreeGrafter"/>
</dbReference>
<feature type="compositionally biased region" description="Low complexity" evidence="1">
    <location>
        <begin position="40"/>
        <end position="58"/>
    </location>
</feature>
<dbReference type="PANTHER" id="PTHR28088:SF5">
    <property type="entry name" value="TRANSCRIPTIONAL ACTIVATOR HAA1-RELATED"/>
    <property type="match status" value="1"/>
</dbReference>
<gene>
    <name evidence="2" type="ORF">K432DRAFT_126926</name>
</gene>
<dbReference type="Proteomes" id="UP000250266">
    <property type="component" value="Unassembled WGS sequence"/>
</dbReference>
<sequence>MEVRKPGRPLSSCPHPSGSCSCENRVIGFTIPKISECGCPAGRSSGTGSSTSASPGSANRVQKNRHRKSVSSFTPATVERAIKADEDAQSRASSQVTKTPTTFSFPPSERTSSNGGSPASSTSSTPRINPALPRRQSCDSAVQSMEAKPPRNDVQEQMCTRVPSNGYRTVMAKPTKEAAVSDCCKPNPAKQEPEPLPRKRNGGCCGKKASEPPKQTPVKKSCCSGSMHDSQAEVLSQMDAQNPSAYELPLSNSQFSGSKSAETSIHGQMVFGNQPFVFNNHTDRDGINPMSHGYGFDAPLFHPTTVYQPHPASSVPAAHHPTNGTKGSNMEHNCHCGDDCNCFGCAAHPHNATMTQYLLEMDNYMRDGSTGVLSPSSCDVPAYPHQPSYVLQKYQVFHFDHNAQAHDFSRVPAPTLPYQNINALMGSSGNTNAFWPPNSLPMPVQATSTSEFDQFNLHDQSHNGPNLTYKQQDSESSPLFQDSPGDQDHDEMPTLSPSSFFWQTLILPSCNDATGSCLCGDGCECVGCLTHGGHNGVALETPTTLGANDFLENVSMPPVNGHQINLGQYVAHSYMDGPT</sequence>
<dbReference type="EMBL" id="KV745147">
    <property type="protein sequence ID" value="OCK77192.1"/>
    <property type="molecule type" value="Genomic_DNA"/>
</dbReference>
<feature type="region of interest" description="Disordered" evidence="1">
    <location>
        <begin position="456"/>
        <end position="494"/>
    </location>
</feature>
<dbReference type="GO" id="GO:0000981">
    <property type="term" value="F:DNA-binding transcription factor activity, RNA polymerase II-specific"/>
    <property type="evidence" value="ECO:0007669"/>
    <property type="project" value="TreeGrafter"/>
</dbReference>
<evidence type="ECO:0000256" key="1">
    <source>
        <dbReference type="SAM" id="MobiDB-lite"/>
    </source>
</evidence>
<dbReference type="PROSITE" id="PS51257">
    <property type="entry name" value="PROKAR_LIPOPROTEIN"/>
    <property type="match status" value="1"/>
</dbReference>
<feature type="compositionally biased region" description="Low complexity" evidence="1">
    <location>
        <begin position="99"/>
        <end position="126"/>
    </location>
</feature>
<protein>
    <recommendedName>
        <fullName evidence="4">Copper-fist domain-containing protein</fullName>
    </recommendedName>
</protein>
<evidence type="ECO:0000313" key="3">
    <source>
        <dbReference type="Proteomes" id="UP000250266"/>
    </source>
</evidence>
<feature type="compositionally biased region" description="Basic and acidic residues" evidence="1">
    <location>
        <begin position="80"/>
        <end position="89"/>
    </location>
</feature>
<feature type="region of interest" description="Disordered" evidence="1">
    <location>
        <begin position="176"/>
        <end position="226"/>
    </location>
</feature>
<reference evidence="2 3" key="1">
    <citation type="journal article" date="2016" name="Nat. Commun.">
        <title>Ectomycorrhizal ecology is imprinted in the genome of the dominant symbiotic fungus Cenococcum geophilum.</title>
        <authorList>
            <consortium name="DOE Joint Genome Institute"/>
            <person name="Peter M."/>
            <person name="Kohler A."/>
            <person name="Ohm R.A."/>
            <person name="Kuo A."/>
            <person name="Krutzmann J."/>
            <person name="Morin E."/>
            <person name="Arend M."/>
            <person name="Barry K.W."/>
            <person name="Binder M."/>
            <person name="Choi C."/>
            <person name="Clum A."/>
            <person name="Copeland A."/>
            <person name="Grisel N."/>
            <person name="Haridas S."/>
            <person name="Kipfer T."/>
            <person name="LaButti K."/>
            <person name="Lindquist E."/>
            <person name="Lipzen A."/>
            <person name="Maire R."/>
            <person name="Meier B."/>
            <person name="Mihaltcheva S."/>
            <person name="Molinier V."/>
            <person name="Murat C."/>
            <person name="Poggeler S."/>
            <person name="Quandt C.A."/>
            <person name="Sperisen C."/>
            <person name="Tritt A."/>
            <person name="Tisserant E."/>
            <person name="Crous P.W."/>
            <person name="Henrissat B."/>
            <person name="Nehls U."/>
            <person name="Egli S."/>
            <person name="Spatafora J.W."/>
            <person name="Grigoriev I.V."/>
            <person name="Martin F.M."/>
        </authorList>
    </citation>
    <scope>NUCLEOTIDE SEQUENCE [LARGE SCALE GENOMIC DNA]</scope>
    <source>
        <strain evidence="2 3">CBS 459.81</strain>
    </source>
</reference>
<proteinExistence type="predicted"/>
<dbReference type="GO" id="GO:0006878">
    <property type="term" value="P:intracellular copper ion homeostasis"/>
    <property type="evidence" value="ECO:0007669"/>
    <property type="project" value="TreeGrafter"/>
</dbReference>
<accession>A0A8E2JCC0</accession>
<dbReference type="AlphaFoldDB" id="A0A8E2JCC0"/>
<dbReference type="GO" id="GO:0005634">
    <property type="term" value="C:nucleus"/>
    <property type="evidence" value="ECO:0007669"/>
    <property type="project" value="TreeGrafter"/>
</dbReference>
<dbReference type="InterPro" id="IPR051763">
    <property type="entry name" value="Copper_Homeo_Regul"/>
</dbReference>
<dbReference type="PANTHER" id="PTHR28088">
    <property type="entry name" value="TRANSCRIPTIONAL ACTIVATOR HAA1-RELATED"/>
    <property type="match status" value="1"/>
</dbReference>
<organism evidence="2 3">
    <name type="scientific">Lepidopterella palustris CBS 459.81</name>
    <dbReference type="NCBI Taxonomy" id="1314670"/>
    <lineage>
        <taxon>Eukaryota</taxon>
        <taxon>Fungi</taxon>
        <taxon>Dikarya</taxon>
        <taxon>Ascomycota</taxon>
        <taxon>Pezizomycotina</taxon>
        <taxon>Dothideomycetes</taxon>
        <taxon>Pleosporomycetidae</taxon>
        <taxon>Mytilinidiales</taxon>
        <taxon>Argynnaceae</taxon>
        <taxon>Lepidopterella</taxon>
    </lineage>
</organism>
<dbReference type="GO" id="GO:0006879">
    <property type="term" value="P:intracellular iron ion homeostasis"/>
    <property type="evidence" value="ECO:0007669"/>
    <property type="project" value="TreeGrafter"/>
</dbReference>
<dbReference type="GO" id="GO:0045944">
    <property type="term" value="P:positive regulation of transcription by RNA polymerase II"/>
    <property type="evidence" value="ECO:0007669"/>
    <property type="project" value="TreeGrafter"/>
</dbReference>
<feature type="compositionally biased region" description="Polar residues" evidence="1">
    <location>
        <begin position="462"/>
        <end position="480"/>
    </location>
</feature>
<name>A0A8E2JCC0_9PEZI</name>
<keyword evidence="3" id="KW-1185">Reference proteome</keyword>